<dbReference type="InterPro" id="IPR029058">
    <property type="entry name" value="AB_hydrolase_fold"/>
</dbReference>
<keyword evidence="5" id="KW-0325">Glycoprotein</keyword>
<dbReference type="AlphaFoldDB" id="A0A0A2V915"/>
<dbReference type="EMBL" id="ANFO01001076">
    <property type="protein sequence ID" value="KGQ04366.1"/>
    <property type="molecule type" value="Genomic_DNA"/>
</dbReference>
<dbReference type="GO" id="GO:0006508">
    <property type="term" value="P:proteolysis"/>
    <property type="evidence" value="ECO:0007669"/>
    <property type="project" value="UniProtKB-KW"/>
</dbReference>
<dbReference type="PANTHER" id="PTHR11802">
    <property type="entry name" value="SERINE PROTEASE FAMILY S10 SERINE CARBOXYPEPTIDASE"/>
    <property type="match status" value="1"/>
</dbReference>
<dbReference type="MEROPS" id="S10.014"/>
<protein>
    <recommendedName>
        <fullName evidence="6">Carboxypeptidase</fullName>
        <ecNumber evidence="6">3.4.16.-</ecNumber>
    </recommendedName>
</protein>
<dbReference type="EC" id="3.4.16.-" evidence="6"/>
<reference evidence="8 9" key="1">
    <citation type="submission" date="2012-10" db="EMBL/GenBank/DDBJ databases">
        <title>Genome sequencing and analysis of entomopathogenic fungi Beauveria bassiana D1-5.</title>
        <authorList>
            <person name="Li Q."/>
            <person name="Wang L."/>
            <person name="Zhang Z."/>
            <person name="Wang Q."/>
            <person name="Ren J."/>
            <person name="Wang M."/>
            <person name="Xu W."/>
            <person name="Wang J."/>
            <person name="Lu Y."/>
            <person name="Du Q."/>
            <person name="Sun Z."/>
        </authorList>
    </citation>
    <scope>NUCLEOTIDE SEQUENCE [LARGE SCALE GENOMIC DNA]</scope>
    <source>
        <strain evidence="8 9">D1-5</strain>
    </source>
</reference>
<keyword evidence="4 6" id="KW-0378">Hydrolase</keyword>
<organism evidence="8 9">
    <name type="scientific">Beauveria bassiana D1-5</name>
    <dbReference type="NCBI Taxonomy" id="1245745"/>
    <lineage>
        <taxon>Eukaryota</taxon>
        <taxon>Fungi</taxon>
        <taxon>Dikarya</taxon>
        <taxon>Ascomycota</taxon>
        <taxon>Pezizomycotina</taxon>
        <taxon>Sordariomycetes</taxon>
        <taxon>Hypocreomycetidae</taxon>
        <taxon>Hypocreales</taxon>
        <taxon>Cordycipitaceae</taxon>
        <taxon>Beauveria</taxon>
    </lineage>
</organism>
<evidence type="ECO:0000256" key="7">
    <source>
        <dbReference type="SAM" id="MobiDB-lite"/>
    </source>
</evidence>
<dbReference type="InterPro" id="IPR018202">
    <property type="entry name" value="Ser_caboxypep_ser_AS"/>
</dbReference>
<evidence type="ECO:0000256" key="1">
    <source>
        <dbReference type="ARBA" id="ARBA00009431"/>
    </source>
</evidence>
<dbReference type="PROSITE" id="PS00131">
    <property type="entry name" value="CARBOXYPEPT_SER_SER"/>
    <property type="match status" value="1"/>
</dbReference>
<dbReference type="SUPFAM" id="SSF53474">
    <property type="entry name" value="alpha/beta-Hydrolases"/>
    <property type="match status" value="1"/>
</dbReference>
<evidence type="ECO:0000313" key="9">
    <source>
        <dbReference type="Proteomes" id="UP000030106"/>
    </source>
</evidence>
<dbReference type="Gene3D" id="3.40.50.1820">
    <property type="entry name" value="alpha/beta hydrolase"/>
    <property type="match status" value="1"/>
</dbReference>
<dbReference type="eggNOG" id="KOG1282">
    <property type="taxonomic scope" value="Eukaryota"/>
</dbReference>
<dbReference type="PRINTS" id="PR00724">
    <property type="entry name" value="CRBOXYPTASEC"/>
</dbReference>
<name>A0A0A2V915_BEABA</name>
<feature type="chain" id="PRO_5006513700" description="Carboxypeptidase" evidence="6">
    <location>
        <begin position="21"/>
        <end position="528"/>
    </location>
</feature>
<proteinExistence type="inferred from homology"/>
<comment type="caution">
    <text evidence="8">The sequence shown here is derived from an EMBL/GenBank/DDBJ whole genome shotgun (WGS) entry which is preliminary data.</text>
</comment>
<dbReference type="STRING" id="1245745.A0A0A2V915"/>
<gene>
    <name evidence="8" type="ORF">BBAD15_g10390</name>
</gene>
<feature type="region of interest" description="Disordered" evidence="7">
    <location>
        <begin position="37"/>
        <end position="58"/>
    </location>
</feature>
<evidence type="ECO:0000256" key="3">
    <source>
        <dbReference type="ARBA" id="ARBA00022670"/>
    </source>
</evidence>
<dbReference type="HOGENOM" id="CLU_008523_12_3_1"/>
<evidence type="ECO:0000256" key="5">
    <source>
        <dbReference type="ARBA" id="ARBA00023180"/>
    </source>
</evidence>
<dbReference type="GO" id="GO:0004185">
    <property type="term" value="F:serine-type carboxypeptidase activity"/>
    <property type="evidence" value="ECO:0007669"/>
    <property type="project" value="UniProtKB-UniRule"/>
</dbReference>
<comment type="similarity">
    <text evidence="1 6">Belongs to the peptidase S10 family.</text>
</comment>
<dbReference type="Proteomes" id="UP000030106">
    <property type="component" value="Unassembled WGS sequence"/>
</dbReference>
<feature type="signal peptide" evidence="6">
    <location>
        <begin position="1"/>
        <end position="20"/>
    </location>
</feature>
<accession>A0A0A2V915</accession>
<dbReference type="OrthoDB" id="443318at2759"/>
<evidence type="ECO:0000256" key="6">
    <source>
        <dbReference type="RuleBase" id="RU361156"/>
    </source>
</evidence>
<keyword evidence="6" id="KW-0732">Signal</keyword>
<evidence type="ECO:0000256" key="4">
    <source>
        <dbReference type="ARBA" id="ARBA00022801"/>
    </source>
</evidence>
<keyword evidence="3 6" id="KW-0645">Protease</keyword>
<keyword evidence="2 6" id="KW-0121">Carboxypeptidase</keyword>
<evidence type="ECO:0000256" key="2">
    <source>
        <dbReference type="ARBA" id="ARBA00022645"/>
    </source>
</evidence>
<sequence length="528" mass="57963">MRCATFIAVAVAALSGGVAADKAADFQKHVSKWLPQNAGSGHDISTKREVQTRNGTKPRFLNSKTKKFAVDGANLPEINFDVGESYAGSLPITGKKGEKDNLFFWFFPSEDGHITDEITVWLNGGPGCSSLSGFLTENGPVLWQDGTLAPVKNPYSWHKLTNMIWIEQPVGTGFSLGTPSARDEIELATQFRGFWKNFIDTFDQLKGAKTYLTGESYAGAYVPYIANSFLLQNDTEYFNLKGISINDPVIGDDNLQFSITQVPYNTYWANLLHHSDETISKINQLYESSGQANYTRKWFTFPPPQEPFPKVPDEDQHVSDIIQNSLTSNNPCYNVYHISDQCPTVYGHLGGVNVGDYVPPGAQVYFQRADVQKAIHAPPIGTKWQQCGGNNGSVFPHGDASPGAAIDGTLKNIIERTNNTIVGSGALDALLQTNGTLFALQNVTWHGKQGFSSFPKTPFFVPDHQDKNQGALGPKGNIGVYVKERGLTFYDVQLAGHEVPGYSLSGGYRMLQQLLGRIDDLSSKKPLF</sequence>
<dbReference type="Pfam" id="PF00450">
    <property type="entry name" value="Peptidase_S10"/>
    <property type="match status" value="1"/>
</dbReference>
<evidence type="ECO:0000313" key="8">
    <source>
        <dbReference type="EMBL" id="KGQ04366.1"/>
    </source>
</evidence>
<dbReference type="InterPro" id="IPR001563">
    <property type="entry name" value="Peptidase_S10"/>
</dbReference>
<dbReference type="PANTHER" id="PTHR11802:SF479">
    <property type="entry name" value="CARBOXYPEPTIDASE"/>
    <property type="match status" value="1"/>
</dbReference>